<evidence type="ECO:0000313" key="9">
    <source>
        <dbReference type="EMBL" id="KAH0574020.1"/>
    </source>
</evidence>
<organism evidence="7">
    <name type="scientific">Spironucleus salmonicida</name>
    <dbReference type="NCBI Taxonomy" id="348837"/>
    <lineage>
        <taxon>Eukaryota</taxon>
        <taxon>Metamonada</taxon>
        <taxon>Diplomonadida</taxon>
        <taxon>Hexamitidae</taxon>
        <taxon>Hexamitinae</taxon>
        <taxon>Spironucleus</taxon>
    </lineage>
</organism>
<reference evidence="7 8" key="1">
    <citation type="journal article" date="2014" name="PLoS Genet.">
        <title>The Genome of Spironucleus salmonicida Highlights a Fish Pathogen Adapted to Fluctuating Environments.</title>
        <authorList>
            <person name="Xu F."/>
            <person name="Jerlstrom-Hultqvist J."/>
            <person name="Einarsson E."/>
            <person name="Astvaldsson A."/>
            <person name="Svard S.G."/>
            <person name="Andersson J.O."/>
        </authorList>
    </citation>
    <scope>NUCLEOTIDE SEQUENCE</scope>
    <source>
        <strain evidence="8">ATCC 50377</strain>
    </source>
</reference>
<evidence type="ECO:0000313" key="8">
    <source>
        <dbReference type="EMBL" id="KAH0574015.1"/>
    </source>
</evidence>
<dbReference type="VEuPathDB" id="GiardiaDB:SS50377_23956"/>
<feature type="transmembrane region" description="Helical" evidence="6">
    <location>
        <begin position="399"/>
        <end position="419"/>
    </location>
</feature>
<keyword evidence="3 6" id="KW-0812">Transmembrane</keyword>
<feature type="transmembrane region" description="Helical" evidence="6">
    <location>
        <begin position="247"/>
        <end position="267"/>
    </location>
</feature>
<evidence type="ECO:0000256" key="5">
    <source>
        <dbReference type="ARBA" id="ARBA00023136"/>
    </source>
</evidence>
<dbReference type="VEuPathDB" id="GiardiaDB:SS50377_23951"/>
<feature type="transmembrane region" description="Helical" evidence="6">
    <location>
        <begin position="184"/>
        <end position="203"/>
    </location>
</feature>
<keyword evidence="4 6" id="KW-1133">Transmembrane helix</keyword>
<keyword evidence="2" id="KW-1003">Cell membrane</keyword>
<feature type="transmembrane region" description="Helical" evidence="6">
    <location>
        <begin position="215"/>
        <end position="240"/>
    </location>
</feature>
<comment type="subcellular location">
    <subcellularLocation>
        <location evidence="1">Cell membrane</location>
        <topology evidence="1">Multi-pass membrane protein</topology>
    </subcellularLocation>
</comment>
<evidence type="ECO:0000256" key="4">
    <source>
        <dbReference type="ARBA" id="ARBA00022989"/>
    </source>
</evidence>
<sequence length="571" mass="64635">MTQSQYSVQSSLRSFNAAQVLVTDPLNKVILHHFIPEFVPIFISRTVSVINYFTLSYYLTPLDAANIYFVHYFMVAIFGVLSEAFTATTYFYIQRYLHEQQLQAASTHLTYSMFVRTVFIVIATACVYPLADKMYLLLTGDANSEFPFYFKFFSVTALLNFALEPEIKAALQADQRLSVLVWRAAVLAGMQMASYSLYFFVIVSQQLKFSIDVFTYVQVAVFSLPQLALAASFIPNFYFLSGRYQNLFFNLKLLFPFRWMLVSLILIKFFEGLLFAIGRPMTNMVVIYLMLSREYQSEEMDQLMAIYIVSFVILSEVSQTATDAFAELTLRFTAANQNNHRMDRIHTFLRQKLWKICIACTVYAVVTFLFTSVLVPLYVRQITPSLQKVETIVNILPKLQYASVAGICVPPYSFVMAFSRAKNDRIRYILSGCAALSDLCLLAVAYFFGQTYDVSNIIILSALLRGTYGTICWVWELRLCKGEVEVETQNQNLGHQVDDLVQEEEATPLMDLKSLAVSQSLNLNHSGNDISTKLETSDFLTGIRTSQISGGGFGVNEGVFNANSHVLGSAK</sequence>
<feature type="transmembrane region" description="Helical" evidence="6">
    <location>
        <begin position="426"/>
        <end position="448"/>
    </location>
</feature>
<dbReference type="PANTHER" id="PTHR43823:SF3">
    <property type="entry name" value="MULTIDRUG EXPORT PROTEIN MEPA"/>
    <property type="match status" value="1"/>
</dbReference>
<dbReference type="EMBL" id="KI545988">
    <property type="protein sequence ID" value="EST48382.1"/>
    <property type="molecule type" value="Genomic_DNA"/>
</dbReference>
<evidence type="ECO:0000256" key="1">
    <source>
        <dbReference type="ARBA" id="ARBA00004651"/>
    </source>
</evidence>
<feature type="transmembrane region" description="Helical" evidence="6">
    <location>
        <begin position="38"/>
        <end position="59"/>
    </location>
</feature>
<keyword evidence="5 6" id="KW-0472">Membrane</keyword>
<dbReference type="EMBL" id="AUWU02000004">
    <property type="protein sequence ID" value="KAH0574015.1"/>
    <property type="molecule type" value="Genomic_DNA"/>
</dbReference>
<evidence type="ECO:0000256" key="6">
    <source>
        <dbReference type="SAM" id="Phobius"/>
    </source>
</evidence>
<evidence type="ECO:0000313" key="10">
    <source>
        <dbReference type="Proteomes" id="UP000018208"/>
    </source>
</evidence>
<dbReference type="PANTHER" id="PTHR43823">
    <property type="entry name" value="SPORULATION PROTEIN YKVU"/>
    <property type="match status" value="1"/>
</dbReference>
<feature type="transmembrane region" description="Helical" evidence="6">
    <location>
        <begin position="113"/>
        <end position="131"/>
    </location>
</feature>
<dbReference type="AlphaFoldDB" id="V6LUS4"/>
<reference evidence="8" key="2">
    <citation type="submission" date="2020-12" db="EMBL/GenBank/DDBJ databases">
        <title>New Spironucleus salmonicida genome in near-complete chromosomes.</title>
        <authorList>
            <person name="Xu F."/>
            <person name="Kurt Z."/>
            <person name="Jimenez-Gonzalez A."/>
            <person name="Astvaldsson A."/>
            <person name="Andersson J.O."/>
            <person name="Svard S.G."/>
        </authorList>
    </citation>
    <scope>NUCLEOTIDE SEQUENCE</scope>
    <source>
        <strain evidence="8">ATCC 50377</strain>
    </source>
</reference>
<protein>
    <submittedName>
        <fullName evidence="7">Transmembrane domain-containing protein</fullName>
    </submittedName>
</protein>
<dbReference type="GO" id="GO:0005886">
    <property type="term" value="C:plasma membrane"/>
    <property type="evidence" value="ECO:0007669"/>
    <property type="project" value="UniProtKB-SubCell"/>
</dbReference>
<dbReference type="Proteomes" id="UP000018208">
    <property type="component" value="Unassembled WGS sequence"/>
</dbReference>
<feature type="transmembrane region" description="Helical" evidence="6">
    <location>
        <begin position="353"/>
        <end position="379"/>
    </location>
</feature>
<gene>
    <name evidence="7" type="ORF">SS50377_11438</name>
    <name evidence="8" type="ORF">SS50377_23951</name>
    <name evidence="9" type="ORF">SS50377_23956</name>
</gene>
<evidence type="ECO:0000256" key="2">
    <source>
        <dbReference type="ARBA" id="ARBA00022475"/>
    </source>
</evidence>
<evidence type="ECO:0000256" key="3">
    <source>
        <dbReference type="ARBA" id="ARBA00022692"/>
    </source>
</evidence>
<dbReference type="InterPro" id="IPR051327">
    <property type="entry name" value="MATE_MepA_subfamily"/>
</dbReference>
<proteinExistence type="predicted"/>
<evidence type="ECO:0000313" key="7">
    <source>
        <dbReference type="EMBL" id="EST48382.1"/>
    </source>
</evidence>
<dbReference type="EMBL" id="AUWU02000004">
    <property type="protein sequence ID" value="KAH0574020.1"/>
    <property type="molecule type" value="Genomic_DNA"/>
</dbReference>
<name>V6LUS4_9EUKA</name>
<keyword evidence="10" id="KW-1185">Reference proteome</keyword>
<feature type="transmembrane region" description="Helical" evidence="6">
    <location>
        <begin position="71"/>
        <end position="93"/>
    </location>
</feature>
<accession>V6LUS4</accession>